<organism evidence="2 3">
    <name type="scientific">Hydnum rufescens UP504</name>
    <dbReference type="NCBI Taxonomy" id="1448309"/>
    <lineage>
        <taxon>Eukaryota</taxon>
        <taxon>Fungi</taxon>
        <taxon>Dikarya</taxon>
        <taxon>Basidiomycota</taxon>
        <taxon>Agaricomycotina</taxon>
        <taxon>Agaricomycetes</taxon>
        <taxon>Cantharellales</taxon>
        <taxon>Hydnaceae</taxon>
        <taxon>Hydnum</taxon>
    </lineage>
</organism>
<feature type="region of interest" description="Disordered" evidence="1">
    <location>
        <begin position="1"/>
        <end position="21"/>
    </location>
</feature>
<proteinExistence type="predicted"/>
<accession>A0A9P6DV54</accession>
<dbReference type="AlphaFoldDB" id="A0A9P6DV54"/>
<feature type="compositionally biased region" description="Polar residues" evidence="1">
    <location>
        <begin position="43"/>
        <end position="55"/>
    </location>
</feature>
<evidence type="ECO:0000256" key="1">
    <source>
        <dbReference type="SAM" id="MobiDB-lite"/>
    </source>
</evidence>
<dbReference type="Proteomes" id="UP000886523">
    <property type="component" value="Unassembled WGS sequence"/>
</dbReference>
<dbReference type="EMBL" id="MU128955">
    <property type="protein sequence ID" value="KAF9514972.1"/>
    <property type="molecule type" value="Genomic_DNA"/>
</dbReference>
<sequence length="170" mass="18845">MTPTPPTHDNSPRPSRQHEGVKLGQTTHLLWQVWSSKILLPLNENSHPPNTTAQKGKQGKRQEWKQTTHNPAAADHDLVHSDNLPAMRPQMGKPTRNATDRQCAKRQHANDGTPHDNAPNGNAPNDDAPNNNATDASMTDDKGPRTTHPLRSLPFNLTNNDRPRPQGIEL</sequence>
<comment type="caution">
    <text evidence="2">The sequence shown here is derived from an EMBL/GenBank/DDBJ whole genome shotgun (WGS) entry which is preliminary data.</text>
</comment>
<name>A0A9P6DV54_9AGAM</name>
<gene>
    <name evidence="2" type="ORF">BS47DRAFT_1361375</name>
</gene>
<feature type="region of interest" description="Disordered" evidence="1">
    <location>
        <begin position="41"/>
        <end position="170"/>
    </location>
</feature>
<evidence type="ECO:0000313" key="3">
    <source>
        <dbReference type="Proteomes" id="UP000886523"/>
    </source>
</evidence>
<protein>
    <submittedName>
        <fullName evidence="2">Uncharacterized protein</fullName>
    </submittedName>
</protein>
<feature type="compositionally biased region" description="Low complexity" evidence="1">
    <location>
        <begin position="115"/>
        <end position="136"/>
    </location>
</feature>
<reference evidence="2" key="1">
    <citation type="journal article" date="2020" name="Nat. Commun.">
        <title>Large-scale genome sequencing of mycorrhizal fungi provides insights into the early evolution of symbiotic traits.</title>
        <authorList>
            <person name="Miyauchi S."/>
            <person name="Kiss E."/>
            <person name="Kuo A."/>
            <person name="Drula E."/>
            <person name="Kohler A."/>
            <person name="Sanchez-Garcia M."/>
            <person name="Morin E."/>
            <person name="Andreopoulos B."/>
            <person name="Barry K.W."/>
            <person name="Bonito G."/>
            <person name="Buee M."/>
            <person name="Carver A."/>
            <person name="Chen C."/>
            <person name="Cichocki N."/>
            <person name="Clum A."/>
            <person name="Culley D."/>
            <person name="Crous P.W."/>
            <person name="Fauchery L."/>
            <person name="Girlanda M."/>
            <person name="Hayes R.D."/>
            <person name="Keri Z."/>
            <person name="LaButti K."/>
            <person name="Lipzen A."/>
            <person name="Lombard V."/>
            <person name="Magnuson J."/>
            <person name="Maillard F."/>
            <person name="Murat C."/>
            <person name="Nolan M."/>
            <person name="Ohm R.A."/>
            <person name="Pangilinan J."/>
            <person name="Pereira M.F."/>
            <person name="Perotto S."/>
            <person name="Peter M."/>
            <person name="Pfister S."/>
            <person name="Riley R."/>
            <person name="Sitrit Y."/>
            <person name="Stielow J.B."/>
            <person name="Szollosi G."/>
            <person name="Zifcakova L."/>
            <person name="Stursova M."/>
            <person name="Spatafora J.W."/>
            <person name="Tedersoo L."/>
            <person name="Vaario L.M."/>
            <person name="Yamada A."/>
            <person name="Yan M."/>
            <person name="Wang P."/>
            <person name="Xu J."/>
            <person name="Bruns T."/>
            <person name="Baldrian P."/>
            <person name="Vilgalys R."/>
            <person name="Dunand C."/>
            <person name="Henrissat B."/>
            <person name="Grigoriev I.V."/>
            <person name="Hibbett D."/>
            <person name="Nagy L.G."/>
            <person name="Martin F.M."/>
        </authorList>
    </citation>
    <scope>NUCLEOTIDE SEQUENCE</scope>
    <source>
        <strain evidence="2">UP504</strain>
    </source>
</reference>
<evidence type="ECO:0000313" key="2">
    <source>
        <dbReference type="EMBL" id="KAF9514972.1"/>
    </source>
</evidence>
<keyword evidence="3" id="KW-1185">Reference proteome</keyword>